<dbReference type="PANTHER" id="PTHR31086">
    <property type="entry name" value="ALUMINUM-ACTIVATED MALATE TRANSPORTER 10"/>
    <property type="match status" value="1"/>
</dbReference>
<organism evidence="10 11">
    <name type="scientific">Momordica charantia</name>
    <name type="common">Bitter gourd</name>
    <name type="synonym">Balsam pear</name>
    <dbReference type="NCBI Taxonomy" id="3673"/>
    <lineage>
        <taxon>Eukaryota</taxon>
        <taxon>Viridiplantae</taxon>
        <taxon>Streptophyta</taxon>
        <taxon>Embryophyta</taxon>
        <taxon>Tracheophyta</taxon>
        <taxon>Spermatophyta</taxon>
        <taxon>Magnoliopsida</taxon>
        <taxon>eudicotyledons</taxon>
        <taxon>Gunneridae</taxon>
        <taxon>Pentapetalae</taxon>
        <taxon>rosids</taxon>
        <taxon>fabids</taxon>
        <taxon>Cucurbitales</taxon>
        <taxon>Cucurbitaceae</taxon>
        <taxon>Momordiceae</taxon>
        <taxon>Momordica</taxon>
    </lineage>
</organism>
<comment type="subcellular location">
    <subcellularLocation>
        <location evidence="1">Membrane</location>
        <topology evidence="1">Multi-pass membrane protein</topology>
    </subcellularLocation>
</comment>
<evidence type="ECO:0000313" key="11">
    <source>
        <dbReference type="RefSeq" id="XP_022155605.1"/>
    </source>
</evidence>
<sequence>MGSAVISIQLPELDQDHGHGVGVEVKEEKKKVQYWWLLYSAITDRIKKVQNMRKIIHSVKVGIALVVVSLLYLLDPLYKQVGDNAMWAIMTVVVVFEFYAGATLSKGLNRAFGTILGGGLGCLAATFAQDVGGLASAIIIATTVFLFGAIATYSRLVPSIKKRYDYGVMIFILTFNLIVVSGMRADKIMGLARERLSTIGMGFAVCILISLLIFPSWASDELHHSTAHNFHDIANSIQGCMEDYFNSTDEKKKKKKKSDTSFSICKSILNSKSKEESLANFAKWEPWHGKFGINYPWKKYLEIGELVREVAATVLSIKPCLQSPRQAAASSGMREAMKEPCETAGSSIAWTLRELGEGIKKMKKCEIGGVILPKLKSLRQELSAASKLGPPDNSDALATATFLFFIMDILEKVEELAKEVEELQDAAGFRTS</sequence>
<evidence type="ECO:0000256" key="8">
    <source>
        <dbReference type="ARBA" id="ARBA00023303"/>
    </source>
</evidence>
<dbReference type="OrthoDB" id="68611at2759"/>
<feature type="transmembrane region" description="Helical" evidence="9">
    <location>
        <begin position="55"/>
        <end position="74"/>
    </location>
</feature>
<dbReference type="Pfam" id="PF11744">
    <property type="entry name" value="ALMT"/>
    <property type="match status" value="1"/>
</dbReference>
<dbReference type="InterPro" id="IPR020966">
    <property type="entry name" value="ALMT"/>
</dbReference>
<keyword evidence="10" id="KW-1185">Reference proteome</keyword>
<dbReference type="RefSeq" id="XP_022155605.1">
    <property type="nucleotide sequence ID" value="XM_022299913.1"/>
</dbReference>
<dbReference type="Proteomes" id="UP000504603">
    <property type="component" value="Unplaced"/>
</dbReference>
<evidence type="ECO:0000256" key="9">
    <source>
        <dbReference type="SAM" id="Phobius"/>
    </source>
</evidence>
<keyword evidence="4 9" id="KW-0812">Transmembrane</keyword>
<dbReference type="GeneID" id="111022698"/>
<keyword evidence="7 9" id="KW-0472">Membrane</keyword>
<evidence type="ECO:0000256" key="4">
    <source>
        <dbReference type="ARBA" id="ARBA00022692"/>
    </source>
</evidence>
<dbReference type="GO" id="GO:0016020">
    <property type="term" value="C:membrane"/>
    <property type="evidence" value="ECO:0007669"/>
    <property type="project" value="UniProtKB-SubCell"/>
</dbReference>
<accession>A0A6J1DMW4</accession>
<evidence type="ECO:0000256" key="6">
    <source>
        <dbReference type="ARBA" id="ARBA00023065"/>
    </source>
</evidence>
<name>A0A6J1DMW4_MOMCH</name>
<gene>
    <name evidence="11" type="primary">LOC111022698</name>
</gene>
<dbReference type="GO" id="GO:0015743">
    <property type="term" value="P:malate transport"/>
    <property type="evidence" value="ECO:0007669"/>
    <property type="project" value="InterPro"/>
</dbReference>
<evidence type="ECO:0000256" key="3">
    <source>
        <dbReference type="ARBA" id="ARBA00022448"/>
    </source>
</evidence>
<dbReference type="AlphaFoldDB" id="A0A6J1DMW4"/>
<feature type="transmembrane region" description="Helical" evidence="9">
    <location>
        <begin position="196"/>
        <end position="214"/>
    </location>
</feature>
<evidence type="ECO:0000256" key="2">
    <source>
        <dbReference type="ARBA" id="ARBA00007079"/>
    </source>
</evidence>
<evidence type="ECO:0000256" key="7">
    <source>
        <dbReference type="ARBA" id="ARBA00023136"/>
    </source>
</evidence>
<proteinExistence type="inferred from homology"/>
<feature type="transmembrane region" description="Helical" evidence="9">
    <location>
        <begin position="166"/>
        <end position="184"/>
    </location>
</feature>
<dbReference type="KEGG" id="mcha:111022698"/>
<evidence type="ECO:0000256" key="5">
    <source>
        <dbReference type="ARBA" id="ARBA00022989"/>
    </source>
</evidence>
<feature type="transmembrane region" description="Helical" evidence="9">
    <location>
        <begin position="134"/>
        <end position="154"/>
    </location>
</feature>
<feature type="transmembrane region" description="Helical" evidence="9">
    <location>
        <begin position="86"/>
        <end position="104"/>
    </location>
</feature>
<keyword evidence="3" id="KW-0813">Transport</keyword>
<comment type="similarity">
    <text evidence="2">Belongs to the aromatic acid exporter (TC 2.A.85) family.</text>
</comment>
<evidence type="ECO:0000313" key="10">
    <source>
        <dbReference type="Proteomes" id="UP000504603"/>
    </source>
</evidence>
<keyword evidence="8" id="KW-0407">Ion channel</keyword>
<evidence type="ECO:0000256" key="1">
    <source>
        <dbReference type="ARBA" id="ARBA00004141"/>
    </source>
</evidence>
<protein>
    <submittedName>
        <fullName evidence="11">Aluminum-activated malate transporter 14-like</fullName>
    </submittedName>
</protein>
<keyword evidence="6" id="KW-0406">Ion transport</keyword>
<dbReference type="GO" id="GO:0034220">
    <property type="term" value="P:monoatomic ion transmembrane transport"/>
    <property type="evidence" value="ECO:0007669"/>
    <property type="project" value="UniProtKB-KW"/>
</dbReference>
<keyword evidence="5 9" id="KW-1133">Transmembrane helix</keyword>
<reference evidence="11" key="1">
    <citation type="submission" date="2025-08" db="UniProtKB">
        <authorList>
            <consortium name="RefSeq"/>
        </authorList>
    </citation>
    <scope>IDENTIFICATION</scope>
    <source>
        <strain evidence="11">OHB3-1</strain>
    </source>
</reference>